<evidence type="ECO:0000256" key="1">
    <source>
        <dbReference type="ARBA" id="ARBA00023015"/>
    </source>
</evidence>
<dbReference type="SMART" id="SM00342">
    <property type="entry name" value="HTH_ARAC"/>
    <property type="match status" value="1"/>
</dbReference>
<gene>
    <name evidence="5" type="ORF">SR858_07080</name>
</gene>
<dbReference type="InterPro" id="IPR018060">
    <property type="entry name" value="HTH_AraC"/>
</dbReference>
<evidence type="ECO:0000313" key="6">
    <source>
        <dbReference type="Proteomes" id="UP001326110"/>
    </source>
</evidence>
<dbReference type="EMBL" id="CP140152">
    <property type="protein sequence ID" value="WQH06089.1"/>
    <property type="molecule type" value="Genomic_DNA"/>
</dbReference>
<dbReference type="Pfam" id="PF12833">
    <property type="entry name" value="HTH_18"/>
    <property type="match status" value="1"/>
</dbReference>
<feature type="domain" description="HTH araC/xylS-type" evidence="4">
    <location>
        <begin position="147"/>
        <end position="245"/>
    </location>
</feature>
<sequence>MSALVPPFVDIDLRSYGERWGTDRHEFAQLVLPVTGVVEVEVLGRQARLDPLHGAVVVAGAWHAQRSDVDNRSIILDFDQAELEQPSRQLLLERPFAAIGPAARKLIEFMHLMAEQQAVQPGMLRGWTPLLLDTLALGVPQARSRLSALLAQVEADPGAAWSTESMAAFARLSTSRLHALFREELDTSPHLWLLHRRLDLACAQLAEGSRPLAEVALACGFSEQSALTRAMRTHLDTTPAAYRRSKQELASTKQ</sequence>
<dbReference type="RefSeq" id="WP_019922046.1">
    <property type="nucleotide sequence ID" value="NZ_CP140152.1"/>
</dbReference>
<dbReference type="InterPro" id="IPR009057">
    <property type="entry name" value="Homeodomain-like_sf"/>
</dbReference>
<dbReference type="PROSITE" id="PS01124">
    <property type="entry name" value="HTH_ARAC_FAMILY_2"/>
    <property type="match status" value="1"/>
</dbReference>
<evidence type="ECO:0000256" key="3">
    <source>
        <dbReference type="ARBA" id="ARBA00023163"/>
    </source>
</evidence>
<keyword evidence="1" id="KW-0805">Transcription regulation</keyword>
<organism evidence="5 6">
    <name type="scientific">Duganella zoogloeoides</name>
    <dbReference type="NCBI Taxonomy" id="75659"/>
    <lineage>
        <taxon>Bacteria</taxon>
        <taxon>Pseudomonadati</taxon>
        <taxon>Pseudomonadota</taxon>
        <taxon>Betaproteobacteria</taxon>
        <taxon>Burkholderiales</taxon>
        <taxon>Oxalobacteraceae</taxon>
        <taxon>Telluria group</taxon>
        <taxon>Duganella</taxon>
    </lineage>
</organism>
<dbReference type="Gene3D" id="1.10.10.60">
    <property type="entry name" value="Homeodomain-like"/>
    <property type="match status" value="1"/>
</dbReference>
<dbReference type="Proteomes" id="UP001326110">
    <property type="component" value="Chromosome"/>
</dbReference>
<dbReference type="PANTHER" id="PTHR46796:SF2">
    <property type="entry name" value="TRANSCRIPTIONAL REGULATORY PROTEIN"/>
    <property type="match status" value="1"/>
</dbReference>
<dbReference type="GeneID" id="43163774"/>
<evidence type="ECO:0000256" key="2">
    <source>
        <dbReference type="ARBA" id="ARBA00023125"/>
    </source>
</evidence>
<evidence type="ECO:0000259" key="4">
    <source>
        <dbReference type="PROSITE" id="PS01124"/>
    </source>
</evidence>
<keyword evidence="6" id="KW-1185">Reference proteome</keyword>
<accession>A0ABZ0Y245</accession>
<name>A0ABZ0Y245_9BURK</name>
<dbReference type="SUPFAM" id="SSF46689">
    <property type="entry name" value="Homeodomain-like"/>
    <property type="match status" value="1"/>
</dbReference>
<keyword evidence="2" id="KW-0238">DNA-binding</keyword>
<dbReference type="InterPro" id="IPR050204">
    <property type="entry name" value="AraC_XylS_family_regulators"/>
</dbReference>
<reference evidence="5 6" key="1">
    <citation type="submission" date="2023-11" db="EMBL/GenBank/DDBJ databases">
        <title>MicrobeMod: A computational toolkit for identifying prokaryotic methylation and restriction-modification with nanopore sequencing.</title>
        <authorList>
            <person name="Crits-Christoph A."/>
            <person name="Kang S.C."/>
            <person name="Lee H."/>
            <person name="Ostrov N."/>
        </authorList>
    </citation>
    <scope>NUCLEOTIDE SEQUENCE [LARGE SCALE GENOMIC DNA]</scope>
    <source>
        <strain evidence="5 6">ATCC 25935</strain>
    </source>
</reference>
<proteinExistence type="predicted"/>
<evidence type="ECO:0000313" key="5">
    <source>
        <dbReference type="EMBL" id="WQH06089.1"/>
    </source>
</evidence>
<protein>
    <submittedName>
        <fullName evidence="5">AraC family transcriptional regulator</fullName>
    </submittedName>
</protein>
<keyword evidence="3" id="KW-0804">Transcription</keyword>
<dbReference type="PANTHER" id="PTHR46796">
    <property type="entry name" value="HTH-TYPE TRANSCRIPTIONAL ACTIVATOR RHAS-RELATED"/>
    <property type="match status" value="1"/>
</dbReference>